<dbReference type="Pfam" id="PF07690">
    <property type="entry name" value="MFS_1"/>
    <property type="match status" value="1"/>
</dbReference>
<dbReference type="GO" id="GO:0005886">
    <property type="term" value="C:plasma membrane"/>
    <property type="evidence" value="ECO:0007669"/>
    <property type="project" value="UniProtKB-SubCell"/>
</dbReference>
<comment type="similarity">
    <text evidence="2">Belongs to the major facilitator superfamily. Bcr/CmlA family.</text>
</comment>
<keyword evidence="3" id="KW-0813">Transport</keyword>
<dbReference type="SUPFAM" id="SSF103473">
    <property type="entry name" value="MFS general substrate transporter"/>
    <property type="match status" value="1"/>
</dbReference>
<dbReference type="EMBL" id="BRXU01000063">
    <property type="protein sequence ID" value="GLC62288.1"/>
    <property type="molecule type" value="Genomic_DNA"/>
</dbReference>
<feature type="transmembrane region" description="Helical" evidence="8">
    <location>
        <begin position="301"/>
        <end position="325"/>
    </location>
</feature>
<evidence type="ECO:0000256" key="3">
    <source>
        <dbReference type="ARBA" id="ARBA00022448"/>
    </source>
</evidence>
<keyword evidence="11" id="KW-1185">Reference proteome</keyword>
<dbReference type="GO" id="GO:0042910">
    <property type="term" value="F:xenobiotic transmembrane transporter activity"/>
    <property type="evidence" value="ECO:0007669"/>
    <property type="project" value="InterPro"/>
</dbReference>
<evidence type="ECO:0000256" key="4">
    <source>
        <dbReference type="ARBA" id="ARBA00022475"/>
    </source>
</evidence>
<feature type="transmembrane region" description="Helical" evidence="8">
    <location>
        <begin position="67"/>
        <end position="86"/>
    </location>
</feature>
<feature type="transmembrane region" description="Helical" evidence="8">
    <location>
        <begin position="364"/>
        <end position="384"/>
    </location>
</feature>
<feature type="domain" description="Major facilitator superfamily (MFS) profile" evidence="9">
    <location>
        <begin position="29"/>
        <end position="416"/>
    </location>
</feature>
<evidence type="ECO:0000256" key="2">
    <source>
        <dbReference type="ARBA" id="ARBA00006236"/>
    </source>
</evidence>
<dbReference type="NCBIfam" id="TIGR00710">
    <property type="entry name" value="efflux_Bcr_CflA"/>
    <property type="match status" value="1"/>
</dbReference>
<evidence type="ECO:0000313" key="10">
    <source>
        <dbReference type="EMBL" id="GLC62288.1"/>
    </source>
</evidence>
<keyword evidence="5 8" id="KW-0812">Transmembrane</keyword>
<proteinExistence type="inferred from homology"/>
<dbReference type="InterPro" id="IPR004812">
    <property type="entry name" value="Efflux_drug-R_Bcr/CmlA"/>
</dbReference>
<feature type="transmembrane region" description="Helical" evidence="8">
    <location>
        <begin position="390"/>
        <end position="411"/>
    </location>
</feature>
<dbReference type="GO" id="GO:1990961">
    <property type="term" value="P:xenobiotic detoxification by transmembrane export across the plasma membrane"/>
    <property type="evidence" value="ECO:0007669"/>
    <property type="project" value="InterPro"/>
</dbReference>
<feature type="transmembrane region" description="Helical" evidence="8">
    <location>
        <begin position="187"/>
        <end position="207"/>
    </location>
</feature>
<keyword evidence="7 8" id="KW-0472">Membrane</keyword>
<feature type="transmembrane region" description="Helical" evidence="8">
    <location>
        <begin position="331"/>
        <end position="352"/>
    </location>
</feature>
<dbReference type="PROSITE" id="PS50850">
    <property type="entry name" value="MFS"/>
    <property type="match status" value="1"/>
</dbReference>
<dbReference type="CDD" id="cd17320">
    <property type="entry name" value="MFS_MdfA_MDR_like"/>
    <property type="match status" value="1"/>
</dbReference>
<feature type="transmembrane region" description="Helical" evidence="8">
    <location>
        <begin position="156"/>
        <end position="181"/>
    </location>
</feature>
<comment type="subcellular location">
    <subcellularLocation>
        <location evidence="1">Cell membrane</location>
        <topology evidence="1">Multi-pass membrane protein</topology>
    </subcellularLocation>
</comment>
<sequence>MSLPRPPVSSSPPDDPVRSRLRLSGGKDRVVLVAALGILSAVSPMATDMYLASMPAMAGHFGASASAVQLTLTTYMVGMAVGQFLLGPVSDVLGRHRLMVAGNALFLLSSVAVVLAPTIGTVLVLRAVQGLAGAAGVVIARAVVSDIASGRGAAKLFSVLATITSLAPVVAPLLGGVIATVAPWQTVFWVLAAFGLLMLACSVLVVPETLPPHRRHRVGVGAVVTGSWRVLRTPSFMAYALAFGLAFGALFSYISASSFVLQNVLGYSALGYSVVFAVNAGGSILGAVVNTRLVDRVEPGTILRTAIVVMAAVNVVGLGLVLAGITGWTTLAHLFVSQTCIGFVMGNAVALAQGRVPGRAGAGSAVLGLVQFLLGGLVSPLTGLAGQHTAVPMAVSMAVCSLLAAGAVLLARRLSRRAPEGPAAPSGP</sequence>
<name>A0A9W6C1R0_9CHLO</name>
<evidence type="ECO:0000259" key="9">
    <source>
        <dbReference type="PROSITE" id="PS50850"/>
    </source>
</evidence>
<dbReference type="Proteomes" id="UP001165080">
    <property type="component" value="Unassembled WGS sequence"/>
</dbReference>
<dbReference type="AlphaFoldDB" id="A0A9W6C1R0"/>
<dbReference type="PANTHER" id="PTHR23502:SF132">
    <property type="entry name" value="POLYAMINE TRANSPORTER 2-RELATED"/>
    <property type="match status" value="1"/>
</dbReference>
<feature type="transmembrane region" description="Helical" evidence="8">
    <location>
        <begin position="30"/>
        <end position="47"/>
    </location>
</feature>
<evidence type="ECO:0000256" key="5">
    <source>
        <dbReference type="ARBA" id="ARBA00022692"/>
    </source>
</evidence>
<organism evidence="10 11">
    <name type="scientific">Pleodorina starrii</name>
    <dbReference type="NCBI Taxonomy" id="330485"/>
    <lineage>
        <taxon>Eukaryota</taxon>
        <taxon>Viridiplantae</taxon>
        <taxon>Chlorophyta</taxon>
        <taxon>core chlorophytes</taxon>
        <taxon>Chlorophyceae</taxon>
        <taxon>CS clade</taxon>
        <taxon>Chlamydomonadales</taxon>
        <taxon>Volvocaceae</taxon>
        <taxon>Pleodorina</taxon>
    </lineage>
</organism>
<evidence type="ECO:0000256" key="8">
    <source>
        <dbReference type="SAM" id="Phobius"/>
    </source>
</evidence>
<feature type="transmembrane region" description="Helical" evidence="8">
    <location>
        <begin position="123"/>
        <end position="144"/>
    </location>
</feature>
<gene>
    <name evidence="10" type="primary">PLESTB003262</name>
    <name evidence="10" type="ORF">PLESTB_001866900</name>
</gene>
<keyword evidence="4" id="KW-1003">Cell membrane</keyword>
<accession>A0A9W6C1R0</accession>
<evidence type="ECO:0000256" key="6">
    <source>
        <dbReference type="ARBA" id="ARBA00022989"/>
    </source>
</evidence>
<feature type="transmembrane region" description="Helical" evidence="8">
    <location>
        <begin position="98"/>
        <end position="117"/>
    </location>
</feature>
<dbReference type="InterPro" id="IPR011701">
    <property type="entry name" value="MFS"/>
</dbReference>
<keyword evidence="6 8" id="KW-1133">Transmembrane helix</keyword>
<evidence type="ECO:0000256" key="7">
    <source>
        <dbReference type="ARBA" id="ARBA00023136"/>
    </source>
</evidence>
<dbReference type="InterPro" id="IPR020846">
    <property type="entry name" value="MFS_dom"/>
</dbReference>
<feature type="transmembrane region" description="Helical" evidence="8">
    <location>
        <begin position="236"/>
        <end position="255"/>
    </location>
</feature>
<dbReference type="PANTHER" id="PTHR23502">
    <property type="entry name" value="MAJOR FACILITATOR SUPERFAMILY"/>
    <property type="match status" value="1"/>
</dbReference>
<evidence type="ECO:0000256" key="1">
    <source>
        <dbReference type="ARBA" id="ARBA00004651"/>
    </source>
</evidence>
<dbReference type="InterPro" id="IPR036259">
    <property type="entry name" value="MFS_trans_sf"/>
</dbReference>
<comment type="caution">
    <text evidence="10">The sequence shown here is derived from an EMBL/GenBank/DDBJ whole genome shotgun (WGS) entry which is preliminary data.</text>
</comment>
<evidence type="ECO:0000313" key="11">
    <source>
        <dbReference type="Proteomes" id="UP001165080"/>
    </source>
</evidence>
<dbReference type="Gene3D" id="1.20.1720.10">
    <property type="entry name" value="Multidrug resistance protein D"/>
    <property type="match status" value="1"/>
</dbReference>
<protein>
    <recommendedName>
        <fullName evidence="9">Major facilitator superfamily (MFS) profile domain-containing protein</fullName>
    </recommendedName>
</protein>
<reference evidence="10 11" key="1">
    <citation type="journal article" date="2023" name="Commun. Biol.">
        <title>Reorganization of the ancestral sex-determining regions during the evolution of trioecy in Pleodorina starrii.</title>
        <authorList>
            <person name="Takahashi K."/>
            <person name="Suzuki S."/>
            <person name="Kawai-Toyooka H."/>
            <person name="Yamamoto K."/>
            <person name="Hamaji T."/>
            <person name="Ootsuki R."/>
            <person name="Yamaguchi H."/>
            <person name="Kawachi M."/>
            <person name="Higashiyama T."/>
            <person name="Nozaki H."/>
        </authorList>
    </citation>
    <scope>NUCLEOTIDE SEQUENCE [LARGE SCALE GENOMIC DNA]</scope>
    <source>
        <strain evidence="10 11">NIES-4479</strain>
    </source>
</reference>
<feature type="transmembrane region" description="Helical" evidence="8">
    <location>
        <begin position="267"/>
        <end position="289"/>
    </location>
</feature>